<organism evidence="1 2">
    <name type="scientific">Periplaneta americana</name>
    <name type="common">American cockroach</name>
    <name type="synonym">Blatta americana</name>
    <dbReference type="NCBI Taxonomy" id="6978"/>
    <lineage>
        <taxon>Eukaryota</taxon>
        <taxon>Metazoa</taxon>
        <taxon>Ecdysozoa</taxon>
        <taxon>Arthropoda</taxon>
        <taxon>Hexapoda</taxon>
        <taxon>Insecta</taxon>
        <taxon>Pterygota</taxon>
        <taxon>Neoptera</taxon>
        <taxon>Polyneoptera</taxon>
        <taxon>Dictyoptera</taxon>
        <taxon>Blattodea</taxon>
        <taxon>Blattoidea</taxon>
        <taxon>Blattidae</taxon>
        <taxon>Blattinae</taxon>
        <taxon>Periplaneta</taxon>
    </lineage>
</organism>
<dbReference type="Proteomes" id="UP001148838">
    <property type="component" value="Unassembled WGS sequence"/>
</dbReference>
<accession>A0ABQ8SHA6</accession>
<comment type="caution">
    <text evidence="1">The sequence shown here is derived from an EMBL/GenBank/DDBJ whole genome shotgun (WGS) entry which is preliminary data.</text>
</comment>
<reference evidence="1 2" key="1">
    <citation type="journal article" date="2022" name="Allergy">
        <title>Genome assembly and annotation of Periplaneta americana reveal a comprehensive cockroach allergen profile.</title>
        <authorList>
            <person name="Wang L."/>
            <person name="Xiong Q."/>
            <person name="Saelim N."/>
            <person name="Wang L."/>
            <person name="Nong W."/>
            <person name="Wan A.T."/>
            <person name="Shi M."/>
            <person name="Liu X."/>
            <person name="Cao Q."/>
            <person name="Hui J.H.L."/>
            <person name="Sookrung N."/>
            <person name="Leung T.F."/>
            <person name="Tungtrongchitr A."/>
            <person name="Tsui S.K.W."/>
        </authorList>
    </citation>
    <scope>NUCLEOTIDE SEQUENCE [LARGE SCALE GENOMIC DNA]</scope>
    <source>
        <strain evidence="1">PWHHKU_190912</strain>
    </source>
</reference>
<evidence type="ECO:0000313" key="1">
    <source>
        <dbReference type="EMBL" id="KAJ4433428.1"/>
    </source>
</evidence>
<protein>
    <submittedName>
        <fullName evidence="1">Uncharacterized protein</fullName>
    </submittedName>
</protein>
<sequence length="177" mass="19244">MVGLCEGGNEPPGSLKHIQETLELSVLLLRATEGLNEDGRESITVRFTRGYVRDLTDGRAGLTPNLDLFACDPPVKQSSNSIKTGADLLPYISIGSFVSCDSLFNQMEAFTSAERTYQKLRVSLRRSLLHVPQPSSNTHNGNAHFGPTCAVTITPPQGHDVIYTPCTLNLMLVTLCP</sequence>
<keyword evidence="2" id="KW-1185">Reference proteome</keyword>
<dbReference type="EMBL" id="JAJSOF020000027">
    <property type="protein sequence ID" value="KAJ4433428.1"/>
    <property type="molecule type" value="Genomic_DNA"/>
</dbReference>
<evidence type="ECO:0000313" key="2">
    <source>
        <dbReference type="Proteomes" id="UP001148838"/>
    </source>
</evidence>
<proteinExistence type="predicted"/>
<gene>
    <name evidence="1" type="ORF">ANN_15687</name>
</gene>
<name>A0ABQ8SHA6_PERAM</name>